<dbReference type="Pfam" id="PF08352">
    <property type="entry name" value="oligo_HPY"/>
    <property type="match status" value="1"/>
</dbReference>
<dbReference type="RefSeq" id="WP_342595059.1">
    <property type="nucleotide sequence ID" value="NZ_CP151919.1"/>
</dbReference>
<dbReference type="InterPro" id="IPR003439">
    <property type="entry name" value="ABC_transporter-like_ATP-bd"/>
</dbReference>
<dbReference type="Proteomes" id="UP001453229">
    <property type="component" value="Chromosome"/>
</dbReference>
<evidence type="ECO:0000256" key="5">
    <source>
        <dbReference type="SAM" id="MobiDB-lite"/>
    </source>
</evidence>
<dbReference type="GO" id="GO:0005524">
    <property type="term" value="F:ATP binding"/>
    <property type="evidence" value="ECO:0007669"/>
    <property type="project" value="UniProtKB-KW"/>
</dbReference>
<organism evidence="7 8">
    <name type="scientific">Salinicola lusitanus</name>
    <dbReference type="NCBI Taxonomy" id="1949085"/>
    <lineage>
        <taxon>Bacteria</taxon>
        <taxon>Pseudomonadati</taxon>
        <taxon>Pseudomonadota</taxon>
        <taxon>Gammaproteobacteria</taxon>
        <taxon>Oceanospirillales</taxon>
        <taxon>Halomonadaceae</taxon>
        <taxon>Salinicola</taxon>
    </lineage>
</organism>
<feature type="region of interest" description="Disordered" evidence="5">
    <location>
        <begin position="1"/>
        <end position="29"/>
    </location>
</feature>
<evidence type="ECO:0000313" key="7">
    <source>
        <dbReference type="EMBL" id="XAD54328.1"/>
    </source>
</evidence>
<dbReference type="PANTHER" id="PTHR43776">
    <property type="entry name" value="TRANSPORT ATP-BINDING PROTEIN"/>
    <property type="match status" value="1"/>
</dbReference>
<keyword evidence="2" id="KW-0813">Transport</keyword>
<dbReference type="EMBL" id="CP151919">
    <property type="protein sequence ID" value="XAD54328.1"/>
    <property type="molecule type" value="Genomic_DNA"/>
</dbReference>
<dbReference type="NCBIfam" id="TIGR01727">
    <property type="entry name" value="oligo_HPY"/>
    <property type="match status" value="1"/>
</dbReference>
<reference evidence="7 8" key="1">
    <citation type="submission" date="2024-04" db="EMBL/GenBank/DDBJ databases">
        <title>Salinicola lusitanus LLJ914,a marine bacterium isolated from the Okinawa Trough.</title>
        <authorList>
            <person name="Li J."/>
        </authorList>
    </citation>
    <scope>NUCLEOTIDE SEQUENCE [LARGE SCALE GENOMIC DNA]</scope>
    <source>
        <strain evidence="7 8">LLJ914</strain>
    </source>
</reference>
<accession>A0ABZ3CT62</accession>
<dbReference type="SMART" id="SM00382">
    <property type="entry name" value="AAA"/>
    <property type="match status" value="1"/>
</dbReference>
<dbReference type="InterPro" id="IPR013563">
    <property type="entry name" value="Oligopep_ABC_C"/>
</dbReference>
<protein>
    <submittedName>
        <fullName evidence="7">Oligopeptide/dipeptide ABC transporter ATP-binding protein</fullName>
    </submittedName>
</protein>
<keyword evidence="4 7" id="KW-0067">ATP-binding</keyword>
<name>A0ABZ3CT62_9GAMM</name>
<dbReference type="CDD" id="cd03257">
    <property type="entry name" value="ABC_NikE_OppD_transporters"/>
    <property type="match status" value="1"/>
</dbReference>
<dbReference type="PROSITE" id="PS00211">
    <property type="entry name" value="ABC_TRANSPORTER_1"/>
    <property type="match status" value="1"/>
</dbReference>
<evidence type="ECO:0000256" key="4">
    <source>
        <dbReference type="ARBA" id="ARBA00022840"/>
    </source>
</evidence>
<proteinExistence type="inferred from homology"/>
<evidence type="ECO:0000313" key="8">
    <source>
        <dbReference type="Proteomes" id="UP001453229"/>
    </source>
</evidence>
<dbReference type="PANTHER" id="PTHR43776:SF7">
    <property type="entry name" value="D,D-DIPEPTIDE TRANSPORT ATP-BINDING PROTEIN DDPF-RELATED"/>
    <property type="match status" value="1"/>
</dbReference>
<dbReference type="Pfam" id="PF00005">
    <property type="entry name" value="ABC_tran"/>
    <property type="match status" value="1"/>
</dbReference>
<comment type="similarity">
    <text evidence="1">Belongs to the ABC transporter superfamily.</text>
</comment>
<evidence type="ECO:0000256" key="1">
    <source>
        <dbReference type="ARBA" id="ARBA00005417"/>
    </source>
</evidence>
<dbReference type="InterPro" id="IPR017871">
    <property type="entry name" value="ABC_transporter-like_CS"/>
</dbReference>
<keyword evidence="3" id="KW-0547">Nucleotide-binding</keyword>
<evidence type="ECO:0000256" key="2">
    <source>
        <dbReference type="ARBA" id="ARBA00022448"/>
    </source>
</evidence>
<dbReference type="SUPFAM" id="SSF52540">
    <property type="entry name" value="P-loop containing nucleoside triphosphate hydrolases"/>
    <property type="match status" value="1"/>
</dbReference>
<evidence type="ECO:0000259" key="6">
    <source>
        <dbReference type="PROSITE" id="PS50893"/>
    </source>
</evidence>
<dbReference type="Gene3D" id="3.40.50.300">
    <property type="entry name" value="P-loop containing nucleotide triphosphate hydrolases"/>
    <property type="match status" value="1"/>
</dbReference>
<dbReference type="InterPro" id="IPR003593">
    <property type="entry name" value="AAA+_ATPase"/>
</dbReference>
<feature type="domain" description="ABC transporter" evidence="6">
    <location>
        <begin position="35"/>
        <end position="281"/>
    </location>
</feature>
<keyword evidence="8" id="KW-1185">Reference proteome</keyword>
<dbReference type="PROSITE" id="PS50893">
    <property type="entry name" value="ABC_TRANSPORTER_2"/>
    <property type="match status" value="1"/>
</dbReference>
<gene>
    <name evidence="7" type="ORF">AAGT95_21320</name>
</gene>
<sequence length="347" mass="36904">MNAHSTTEIADSRLSQAMPAASMSPPASQAPTPALELCGLSKTFTLGGGLFKRGRALGAVSDVSLRIPRGQVMGLVGESGCGKSTLAKMLLGLTTPSAGDVLVDGRPLRGASQKALARRIQPIFQDPYSSLNPRKRIAQIVGLPLRVHDIGTAREQAARVAETLDVVGLPRRAADQFPGQLSGGQRQRVAIARALIMRPDIVICDEPTSALDVSVQAQILNLLLDLKAEFGLTYLFISHDLAVVEHLVDRVAVMYLGRIVEEGTRERIFTAPRHPYTQALLASALTPEPGLGVPDIGLGDTMPDPSDPPAGCAFHPRCPKAEAICQQQRPRLEASGDDSTRVACHLA</sequence>
<feature type="compositionally biased region" description="Low complexity" evidence="5">
    <location>
        <begin position="15"/>
        <end position="29"/>
    </location>
</feature>
<evidence type="ECO:0000256" key="3">
    <source>
        <dbReference type="ARBA" id="ARBA00022741"/>
    </source>
</evidence>
<dbReference type="InterPro" id="IPR027417">
    <property type="entry name" value="P-loop_NTPase"/>
</dbReference>
<dbReference type="InterPro" id="IPR050319">
    <property type="entry name" value="ABC_transp_ATP-bind"/>
</dbReference>